<organism evidence="1">
    <name type="scientific">uncultured crenarchaeote 29d5</name>
    <dbReference type="NCBI Taxonomy" id="684057"/>
    <lineage>
        <taxon>Archaea</taxon>
        <taxon>Thermoproteota</taxon>
        <taxon>environmental samples</taxon>
    </lineage>
</organism>
<name>D4N6Y5_9CREN</name>
<sequence>MNSIQLVNFPVKLTFKISQVSEIKSMIDKFIEYYRRSESEEFSCRILLPRHLESENDVKRLGATIHTEIMLSLKKNKLAMNLRDIRYIHDANTYGWLLLNPKLAEKL</sequence>
<reference evidence="1" key="1">
    <citation type="journal article" date="2010" name="Environ. Microbiol.">
        <title>Homologues of nitrite reductases in ammonia-oxidizing archaea: diversity and genomic context.</title>
        <authorList>
            <person name="Bartossek R."/>
            <person name="Nicol G.W."/>
            <person name="Lanzen A."/>
            <person name="Klenk H.P."/>
            <person name="Schleper C."/>
        </authorList>
    </citation>
    <scope>NUCLEOTIDE SEQUENCE</scope>
</reference>
<gene>
    <name evidence="1" type="ORF">29d5orf23</name>
</gene>
<accession>D4N6Y5</accession>
<protein>
    <submittedName>
        <fullName evidence="1">Uncharacterized conserved protein</fullName>
    </submittedName>
</protein>
<proteinExistence type="predicted"/>
<dbReference type="EMBL" id="GU059106">
    <property type="protein sequence ID" value="ACY24471.1"/>
    <property type="molecule type" value="Genomic_DNA"/>
</dbReference>
<dbReference type="AlphaFoldDB" id="D4N6Y5"/>
<evidence type="ECO:0000313" key="1">
    <source>
        <dbReference type="EMBL" id="ACY24471.1"/>
    </source>
</evidence>